<keyword evidence="7" id="KW-1185">Reference proteome</keyword>
<evidence type="ECO:0000256" key="4">
    <source>
        <dbReference type="SAM" id="MobiDB-lite"/>
    </source>
</evidence>
<comment type="cofactor">
    <cofactor evidence="1">
        <name>Mg(2+)</name>
        <dbReference type="ChEBI" id="CHEBI:18420"/>
    </cofactor>
</comment>
<dbReference type="GO" id="GO:0016787">
    <property type="term" value="F:hydrolase activity"/>
    <property type="evidence" value="ECO:0007669"/>
    <property type="project" value="UniProtKB-KW"/>
</dbReference>
<evidence type="ECO:0000313" key="6">
    <source>
        <dbReference type="EMBL" id="SFT19325.1"/>
    </source>
</evidence>
<dbReference type="STRING" id="1176198.SAMN05444716_11179"/>
<dbReference type="Gene3D" id="3.90.79.10">
    <property type="entry name" value="Nucleoside Triphosphate Pyrophosphohydrolase"/>
    <property type="match status" value="1"/>
</dbReference>
<evidence type="ECO:0000259" key="5">
    <source>
        <dbReference type="PROSITE" id="PS51462"/>
    </source>
</evidence>
<dbReference type="InterPro" id="IPR015797">
    <property type="entry name" value="NUDIX_hydrolase-like_dom_sf"/>
</dbReference>
<evidence type="ECO:0000313" key="7">
    <source>
        <dbReference type="Proteomes" id="UP000198873"/>
    </source>
</evidence>
<keyword evidence="2" id="KW-0378">Hydrolase</keyword>
<organism evidence="6 7">
    <name type="scientific">Streptomyces harbinensis</name>
    <dbReference type="NCBI Taxonomy" id="1176198"/>
    <lineage>
        <taxon>Bacteria</taxon>
        <taxon>Bacillati</taxon>
        <taxon>Actinomycetota</taxon>
        <taxon>Actinomycetes</taxon>
        <taxon>Kitasatosporales</taxon>
        <taxon>Streptomycetaceae</taxon>
        <taxon>Streptomyces</taxon>
    </lineage>
</organism>
<dbReference type="PANTHER" id="PTHR43046">
    <property type="entry name" value="GDP-MANNOSE MANNOSYL HYDROLASE"/>
    <property type="match status" value="1"/>
</dbReference>
<protein>
    <submittedName>
        <fullName evidence="6">ADP-ribose pyrophosphatase YjhB, NUDIX family</fullName>
    </submittedName>
</protein>
<evidence type="ECO:0000256" key="1">
    <source>
        <dbReference type="ARBA" id="ARBA00001946"/>
    </source>
</evidence>
<sequence>MPIPRAVAVVVDGHRVLVIQRYRKTPPGARCTLCEATGHHGPGCPGHHYTLLPGGHVEDGESSQAAAVRELREETSLDARIDRLVWTGLHYDRPARYYLMTDVRGRAVLSGEEAEAHGPDNTYRLRWAAPGDFAALNLVPADIRAPLTRLLEPAAGAATAGDRPRPSGTEPD</sequence>
<proteinExistence type="predicted"/>
<dbReference type="PROSITE" id="PS51462">
    <property type="entry name" value="NUDIX"/>
    <property type="match status" value="1"/>
</dbReference>
<dbReference type="Pfam" id="PF00293">
    <property type="entry name" value="NUDIX"/>
    <property type="match status" value="1"/>
</dbReference>
<dbReference type="Proteomes" id="UP000198873">
    <property type="component" value="Unassembled WGS sequence"/>
</dbReference>
<dbReference type="InterPro" id="IPR000086">
    <property type="entry name" value="NUDIX_hydrolase_dom"/>
</dbReference>
<gene>
    <name evidence="6" type="ORF">SAMN05444716_11179</name>
</gene>
<feature type="region of interest" description="Disordered" evidence="4">
    <location>
        <begin position="153"/>
        <end position="172"/>
    </location>
</feature>
<dbReference type="PANTHER" id="PTHR43046:SF12">
    <property type="entry name" value="GDP-MANNOSE MANNOSYL HYDROLASE"/>
    <property type="match status" value="1"/>
</dbReference>
<dbReference type="EMBL" id="FPAB01000011">
    <property type="protein sequence ID" value="SFT19325.1"/>
    <property type="molecule type" value="Genomic_DNA"/>
</dbReference>
<dbReference type="SUPFAM" id="SSF55811">
    <property type="entry name" value="Nudix"/>
    <property type="match status" value="1"/>
</dbReference>
<dbReference type="PRINTS" id="PR00502">
    <property type="entry name" value="NUDIXFAMILY"/>
</dbReference>
<evidence type="ECO:0000256" key="3">
    <source>
        <dbReference type="ARBA" id="ARBA00022842"/>
    </source>
</evidence>
<keyword evidence="3" id="KW-0460">Magnesium</keyword>
<name>A0A1I6W018_9ACTN</name>
<reference evidence="7" key="1">
    <citation type="submission" date="2016-10" db="EMBL/GenBank/DDBJ databases">
        <authorList>
            <person name="Varghese N."/>
            <person name="Submissions S."/>
        </authorList>
    </citation>
    <scope>NUCLEOTIDE SEQUENCE [LARGE SCALE GENOMIC DNA]</scope>
    <source>
        <strain evidence="7">CGMCC 4.7047</strain>
    </source>
</reference>
<dbReference type="RefSeq" id="WP_093844318.1">
    <property type="nucleotide sequence ID" value="NZ_FPAB01000011.1"/>
</dbReference>
<accession>A0A1I6W018</accession>
<feature type="domain" description="Nudix hydrolase" evidence="5">
    <location>
        <begin position="1"/>
        <end position="152"/>
    </location>
</feature>
<evidence type="ECO:0000256" key="2">
    <source>
        <dbReference type="ARBA" id="ARBA00022801"/>
    </source>
</evidence>
<dbReference type="AlphaFoldDB" id="A0A1I6W018"/>
<dbReference type="InterPro" id="IPR020476">
    <property type="entry name" value="Nudix_hydrolase"/>
</dbReference>